<evidence type="ECO:0000313" key="4">
    <source>
        <dbReference type="Proteomes" id="UP001186944"/>
    </source>
</evidence>
<feature type="domain" description="OTU" evidence="2">
    <location>
        <begin position="551"/>
        <end position="692"/>
    </location>
</feature>
<feature type="compositionally biased region" description="Basic and acidic residues" evidence="1">
    <location>
        <begin position="704"/>
        <end position="718"/>
    </location>
</feature>
<feature type="compositionally biased region" description="Acidic residues" evidence="1">
    <location>
        <begin position="176"/>
        <end position="186"/>
    </location>
</feature>
<evidence type="ECO:0000313" key="3">
    <source>
        <dbReference type="EMBL" id="KAK3103556.1"/>
    </source>
</evidence>
<feature type="compositionally biased region" description="Basic and acidic residues" evidence="1">
    <location>
        <begin position="140"/>
        <end position="175"/>
    </location>
</feature>
<dbReference type="PROSITE" id="PS50802">
    <property type="entry name" value="OTU"/>
    <property type="match status" value="1"/>
</dbReference>
<dbReference type="PANTHER" id="PTHR10773:SF19">
    <property type="match status" value="1"/>
</dbReference>
<feature type="region of interest" description="Disordered" evidence="1">
    <location>
        <begin position="1"/>
        <end position="447"/>
    </location>
</feature>
<protein>
    <recommendedName>
        <fullName evidence="2">OTU domain-containing protein</fullName>
    </recommendedName>
</protein>
<dbReference type="InterPro" id="IPR003323">
    <property type="entry name" value="OTU_dom"/>
</dbReference>
<feature type="compositionally biased region" description="Basic residues" evidence="1">
    <location>
        <begin position="742"/>
        <end position="753"/>
    </location>
</feature>
<feature type="compositionally biased region" description="Acidic residues" evidence="1">
    <location>
        <begin position="46"/>
        <end position="65"/>
    </location>
</feature>
<feature type="compositionally biased region" description="Basic and acidic residues" evidence="1">
    <location>
        <begin position="268"/>
        <end position="284"/>
    </location>
</feature>
<sequence>MNVSKEEWKEITTIMSEPYNDNNEEQKSNEDSSDQHHGEENTNVENGEEQGEDPTQENENIEEPNVEERQLNHDKENSNLENGKEEQGEDPIQENENIEEPNVEEPQLNHDKENSNLENGEEEKGGDPIRENVNIEEPNVEERQLNHDKENSNLDNGKEEKGGDLNQENKNKEEPYVEEPQSEDNNSENGTQMNSTSKPIDEDHEKKENRNNEEHSNYQEIDNTKSDKSREKQLAEKDLQSDLNETVCANNVSDEQVLSVYENNENQHYNDKEYDNEHGKEKEQCNNQNSEVQLAESGVQLSEFEDDRCSKQQVEKQESSEKQDNSKNMSNMSDEDVPLSEVRAKLQEKQLSMPIAHRRKKRTTKPKRYSSSSEDDNYSTDDSVRDPLFKLKKTDFNSSDSDSDDDIKVKKKQSKKEKKTYRVKDKKLGKTNSSIQTTNCPRSRSNMWKAAAPTKNIIRDKDWKKKPSTLNKKKRITPGRPKQLKTIRMSSKIESAKKSLFKSPQKDMPLRSPNKSLSDAKRRSLLTYRAKQLIYRMHKRTLETLLASNGFTRINIEGDGNCFFAAVCASNPDLDASKLRQDICLHMQENAPEYIDFIPSNTEISNEEKKDIFQGQVNYLKQEGNWSNELGDTLPLAVSNYLKREIMIISSNRNKPVLRIQPTIGKTLDDSLITLAYLAIPGSEHYDACVPIDKNISNNQPDKANSESRPPKTPDKQTPKKQGKMSSGFNITPRKQADYISPKKKTRTRKRKAVPAEWKKNIRKRLRLSGKEYTNTRGKLVEAKSVKDQDCSKCRYKCSTKISEEERREIFDNYWSLQDYKRQRDYICSSILQASPERIRPKAKNPRKITRQFSFVNNGAQVRVCKTFFLKTLDIGEKTVEYALKSNSHKTFSSQDKRGRHVPHNLTPEPSMEHVRRHIESFPVMDPHYTRKDTRRKFLGSDLNISKMYRLYKEECVQNRRKPVGAGKYRKVFCEEYNFSFHTPKKDQCQLCTLYYQKEKEGNLSDELKKRYEDHIQRKNKARDEKSSDKAYAKSNPAYHCATFDLQSVLHTPCSNVSQVYYKRKLNCYNLSVYSLGNSDATCFMWNETEGKRGSNEIGTCLLMYIRSLPITSSRVCFFSDSCSGQNRNRHVAAAMLHTVNTCDNIISIDLKYLETGHTEMECDSMHAAVEAAKKHTSIYVPSQWDTVVRMARKRKPYAVVPLKFTDILNFKEVAESLIPSTVYDTSGKKVKWMQIKWIQFRKTDPETIFYKYSFIDEDFGEIKLKHSTSRRKATVRISEEIPKSFDSKLPISSAKKKDLVDLCKNGTIPEEYYHYYNNLPCDSSLMDVLPEPDFMDEFSEDTDND</sequence>
<feature type="compositionally biased region" description="Basic residues" evidence="1">
    <location>
        <begin position="409"/>
        <end position="419"/>
    </location>
</feature>
<feature type="compositionally biased region" description="Polar residues" evidence="1">
    <location>
        <begin position="187"/>
        <end position="198"/>
    </location>
</feature>
<feature type="compositionally biased region" description="Basic and acidic residues" evidence="1">
    <location>
        <begin position="1"/>
        <end position="10"/>
    </location>
</feature>
<feature type="compositionally biased region" description="Acidic residues" evidence="1">
    <location>
        <begin position="87"/>
        <end position="103"/>
    </location>
</feature>
<name>A0AA88YKW0_PINIB</name>
<dbReference type="SUPFAM" id="SSF54001">
    <property type="entry name" value="Cysteine proteinases"/>
    <property type="match status" value="1"/>
</dbReference>
<feature type="compositionally biased region" description="Basic and acidic residues" evidence="1">
    <location>
        <begin position="66"/>
        <end position="86"/>
    </location>
</feature>
<dbReference type="CDD" id="cd22758">
    <property type="entry name" value="OTU_232R-like"/>
    <property type="match status" value="1"/>
</dbReference>
<feature type="compositionally biased region" description="Basic and acidic residues" evidence="1">
    <location>
        <begin position="307"/>
        <end position="325"/>
    </location>
</feature>
<feature type="compositionally biased region" description="Basic and acidic residues" evidence="1">
    <location>
        <begin position="24"/>
        <end position="40"/>
    </location>
</feature>
<dbReference type="InterPro" id="IPR038765">
    <property type="entry name" value="Papain-like_cys_pep_sf"/>
</dbReference>
<dbReference type="EMBL" id="VSWD01000005">
    <property type="protein sequence ID" value="KAK3103556.1"/>
    <property type="molecule type" value="Genomic_DNA"/>
</dbReference>
<keyword evidence="4" id="KW-1185">Reference proteome</keyword>
<accession>A0AA88YKW0</accession>
<evidence type="ECO:0000256" key="1">
    <source>
        <dbReference type="SAM" id="MobiDB-lite"/>
    </source>
</evidence>
<feature type="compositionally biased region" description="Polar residues" evidence="1">
    <location>
        <begin position="241"/>
        <end position="267"/>
    </location>
</feature>
<comment type="caution">
    <text evidence="3">The sequence shown here is derived from an EMBL/GenBank/DDBJ whole genome shotgun (WGS) entry which is preliminary data.</text>
</comment>
<gene>
    <name evidence="3" type="ORF">FSP39_020143</name>
</gene>
<organism evidence="3 4">
    <name type="scientific">Pinctada imbricata</name>
    <name type="common">Atlantic pearl-oyster</name>
    <name type="synonym">Pinctada martensii</name>
    <dbReference type="NCBI Taxonomy" id="66713"/>
    <lineage>
        <taxon>Eukaryota</taxon>
        <taxon>Metazoa</taxon>
        <taxon>Spiralia</taxon>
        <taxon>Lophotrochozoa</taxon>
        <taxon>Mollusca</taxon>
        <taxon>Bivalvia</taxon>
        <taxon>Autobranchia</taxon>
        <taxon>Pteriomorphia</taxon>
        <taxon>Pterioida</taxon>
        <taxon>Pterioidea</taxon>
        <taxon>Pteriidae</taxon>
        <taxon>Pinctada</taxon>
    </lineage>
</organism>
<feature type="compositionally biased region" description="Basic residues" evidence="1">
    <location>
        <begin position="356"/>
        <end position="368"/>
    </location>
</feature>
<reference evidence="3" key="1">
    <citation type="submission" date="2019-08" db="EMBL/GenBank/DDBJ databases">
        <title>The improved chromosome-level genome for the pearl oyster Pinctada fucata martensii using PacBio sequencing and Hi-C.</title>
        <authorList>
            <person name="Zheng Z."/>
        </authorList>
    </citation>
    <scope>NUCLEOTIDE SEQUENCE</scope>
    <source>
        <strain evidence="3">ZZ-2019</strain>
        <tissue evidence="3">Adductor muscle</tissue>
    </source>
</reference>
<proteinExistence type="predicted"/>
<evidence type="ECO:0000259" key="2">
    <source>
        <dbReference type="PROSITE" id="PS50802"/>
    </source>
</evidence>
<dbReference type="Proteomes" id="UP001186944">
    <property type="component" value="Unassembled WGS sequence"/>
</dbReference>
<dbReference type="Gene3D" id="3.90.70.80">
    <property type="match status" value="1"/>
</dbReference>
<feature type="region of interest" description="Disordered" evidence="1">
    <location>
        <begin position="495"/>
        <end position="517"/>
    </location>
</feature>
<feature type="compositionally biased region" description="Basic and acidic residues" evidence="1">
    <location>
        <begin position="382"/>
        <end position="395"/>
    </location>
</feature>
<feature type="region of interest" description="Disordered" evidence="1">
    <location>
        <begin position="692"/>
        <end position="755"/>
    </location>
</feature>
<feature type="compositionally biased region" description="Basic and acidic residues" evidence="1">
    <location>
        <begin position="199"/>
        <end position="240"/>
    </location>
</feature>
<feature type="compositionally biased region" description="Polar residues" evidence="1">
    <location>
        <begin position="430"/>
        <end position="446"/>
    </location>
</feature>
<dbReference type="PANTHER" id="PTHR10773">
    <property type="entry name" value="DNA-DIRECTED RNA POLYMERASES I, II, AND III SUBUNIT RPABC2"/>
    <property type="match status" value="1"/>
</dbReference>